<dbReference type="GO" id="GO:0005886">
    <property type="term" value="C:plasma membrane"/>
    <property type="evidence" value="ECO:0007669"/>
    <property type="project" value="UniProtKB-SubCell"/>
</dbReference>
<evidence type="ECO:0000313" key="15">
    <source>
        <dbReference type="Proteomes" id="UP000323671"/>
    </source>
</evidence>
<dbReference type="PIRSF" id="PIRSF004862">
    <property type="entry name" value="FliF"/>
    <property type="match status" value="1"/>
</dbReference>
<evidence type="ECO:0000256" key="2">
    <source>
        <dbReference type="ARBA" id="ARBA00004651"/>
    </source>
</evidence>
<dbReference type="PANTHER" id="PTHR30046:SF0">
    <property type="entry name" value="FLAGELLAR M-RING PROTEIN"/>
    <property type="match status" value="1"/>
</dbReference>
<keyword evidence="7 11" id="KW-0472">Membrane</keyword>
<name>A0A5C1E666_9RHOO</name>
<dbReference type="GO" id="GO:0009431">
    <property type="term" value="C:bacterial-type flagellum basal body, MS ring"/>
    <property type="evidence" value="ECO:0007669"/>
    <property type="project" value="InterPro"/>
</dbReference>
<keyword evidence="14" id="KW-0969">Cilium</keyword>
<keyword evidence="4" id="KW-1003">Cell membrane</keyword>
<dbReference type="AlphaFoldDB" id="A0A5C1E666"/>
<accession>A0A5C1E666</accession>
<evidence type="ECO:0000256" key="9">
    <source>
        <dbReference type="PIRNR" id="PIRNR004862"/>
    </source>
</evidence>
<evidence type="ECO:0000259" key="13">
    <source>
        <dbReference type="Pfam" id="PF08345"/>
    </source>
</evidence>
<dbReference type="GO" id="GO:0071973">
    <property type="term" value="P:bacterial-type flagellum-dependent cell motility"/>
    <property type="evidence" value="ECO:0007669"/>
    <property type="project" value="InterPro"/>
</dbReference>
<evidence type="ECO:0000256" key="3">
    <source>
        <dbReference type="ARBA" id="ARBA00007971"/>
    </source>
</evidence>
<organism evidence="14 15">
    <name type="scientific">Oryzomicrobium terrae</name>
    <dbReference type="NCBI Taxonomy" id="1735038"/>
    <lineage>
        <taxon>Bacteria</taxon>
        <taxon>Pseudomonadati</taxon>
        <taxon>Pseudomonadota</taxon>
        <taxon>Betaproteobacteria</taxon>
        <taxon>Rhodocyclales</taxon>
        <taxon>Rhodocyclaceae</taxon>
        <taxon>Oryzomicrobium</taxon>
    </lineage>
</organism>
<dbReference type="NCBIfam" id="TIGR00206">
    <property type="entry name" value="fliF"/>
    <property type="match status" value="1"/>
</dbReference>
<feature type="region of interest" description="Disordered" evidence="10">
    <location>
        <begin position="315"/>
        <end position="362"/>
    </location>
</feature>
<dbReference type="PRINTS" id="PR01009">
    <property type="entry name" value="FLGMRINGFLIF"/>
</dbReference>
<reference evidence="14 15" key="1">
    <citation type="submission" date="2017-07" db="EMBL/GenBank/DDBJ databases">
        <title>Complete genome sequence of Oryzomicrobium terrae TPP412.</title>
        <authorList>
            <person name="Chiu L.-W."/>
            <person name="Lo K.-J."/>
            <person name="Tsai Y.-M."/>
            <person name="Lin S.-S."/>
            <person name="Kuo C.-H."/>
            <person name="Liu C.-T."/>
        </authorList>
    </citation>
    <scope>NUCLEOTIDE SEQUENCE [LARGE SCALE GENOMIC DNA]</scope>
    <source>
        <strain evidence="14 15">TPP412</strain>
    </source>
</reference>
<keyword evidence="14" id="KW-0966">Cell projection</keyword>
<dbReference type="InterPro" id="IPR045851">
    <property type="entry name" value="AMP-bd_C_sf"/>
</dbReference>
<dbReference type="InterPro" id="IPR000067">
    <property type="entry name" value="FlgMring_FliF"/>
</dbReference>
<comment type="function">
    <text evidence="9">The M ring may be actively involved in energy transduction.</text>
</comment>
<sequence length="578" mass="62271">MAAATDTSADAVQAPPPATKPLDRLREGVNRLTNQQKIILMVALAAVVALIVGAVLASRQPDYKVLFSNLSEKDGGTIIASLEQMNVPYRFSDGSGAILVPSDKVHEVRLRLASQGLPKGGLVGFELMENQKFGISQFAEQVNYQRALEGELSRTIQSVATVENARVHLAIPKPSVFVREEQKPTASVMVHLYPGRALEPAQVAGIQHLVASSVPQLPIANVTVIDQQGNLLSQLKSKLIEAGLDPTQLKYVGEVEASVIKRIDDILAPVVGPGNARVQVAADVDFSQNEQTAESYRPNGSPPDISIRSQQISETANVNPPAQGVPGALSNQPPVPATAPLTQPNVGGTGAQPLAPGQQPPPPGKIDAAGVTAPIYSAGQPVNTRKDSTINYEVDRTIRHTKGSIGNIRRLSVAVVVNNRPDKDKTGKVIERALNEQEIKQINDLVREAMGYNKDRGDTLSVANAPFNLGDKTTLEIPLWKQPEAIEFGKELLKWLAVAGIVMLIIMMVIRPALKTMFPPPEEEEEEEEPGMETIEDEDGTILHINPFEQKLAEARELAKENPKAVANIIKDWMDGGA</sequence>
<keyword evidence="15" id="KW-1185">Reference proteome</keyword>
<evidence type="ECO:0000256" key="11">
    <source>
        <dbReference type="SAM" id="Phobius"/>
    </source>
</evidence>
<dbReference type="Pfam" id="PF08345">
    <property type="entry name" value="YscJ_FliF_C"/>
    <property type="match status" value="1"/>
</dbReference>
<keyword evidence="8 9" id="KW-0975">Bacterial flagellum</keyword>
<feature type="transmembrane region" description="Helical" evidence="11">
    <location>
        <begin position="38"/>
        <end position="57"/>
    </location>
</feature>
<comment type="similarity">
    <text evidence="3 9">Belongs to the FliF family.</text>
</comment>
<dbReference type="KEGG" id="otr:OTERR_09140"/>
<feature type="compositionally biased region" description="Acidic residues" evidence="10">
    <location>
        <begin position="521"/>
        <end position="540"/>
    </location>
</feature>
<dbReference type="Pfam" id="PF01514">
    <property type="entry name" value="YscJ_FliF"/>
    <property type="match status" value="1"/>
</dbReference>
<evidence type="ECO:0000256" key="5">
    <source>
        <dbReference type="ARBA" id="ARBA00022692"/>
    </source>
</evidence>
<dbReference type="Gene3D" id="3.30.300.30">
    <property type="match status" value="1"/>
</dbReference>
<evidence type="ECO:0000259" key="12">
    <source>
        <dbReference type="Pfam" id="PF01514"/>
    </source>
</evidence>
<evidence type="ECO:0000256" key="6">
    <source>
        <dbReference type="ARBA" id="ARBA00022989"/>
    </source>
</evidence>
<evidence type="ECO:0000256" key="1">
    <source>
        <dbReference type="ARBA" id="ARBA00004117"/>
    </source>
</evidence>
<proteinExistence type="inferred from homology"/>
<dbReference type="RefSeq" id="WP_149424996.1">
    <property type="nucleotide sequence ID" value="NZ_CP022579.1"/>
</dbReference>
<evidence type="ECO:0000256" key="7">
    <source>
        <dbReference type="ARBA" id="ARBA00023136"/>
    </source>
</evidence>
<feature type="region of interest" description="Disordered" evidence="10">
    <location>
        <begin position="520"/>
        <end position="540"/>
    </location>
</feature>
<dbReference type="InterPro" id="IPR043427">
    <property type="entry name" value="YscJ/FliF"/>
</dbReference>
<evidence type="ECO:0000256" key="8">
    <source>
        <dbReference type="ARBA" id="ARBA00023143"/>
    </source>
</evidence>
<dbReference type="InterPro" id="IPR013556">
    <property type="entry name" value="Flag_M-ring_C"/>
</dbReference>
<keyword evidence="6 11" id="KW-1133">Transmembrane helix</keyword>
<feature type="region of interest" description="Disordered" evidence="10">
    <location>
        <begin position="1"/>
        <end position="23"/>
    </location>
</feature>
<dbReference type="InterPro" id="IPR006182">
    <property type="entry name" value="FliF_N_dom"/>
</dbReference>
<evidence type="ECO:0000256" key="10">
    <source>
        <dbReference type="SAM" id="MobiDB-lite"/>
    </source>
</evidence>
<comment type="subcellular location">
    <subcellularLocation>
        <location evidence="1 9">Bacterial flagellum basal body</location>
    </subcellularLocation>
    <subcellularLocation>
        <location evidence="2">Cell membrane</location>
        <topology evidence="2">Multi-pass membrane protein</topology>
    </subcellularLocation>
</comment>
<dbReference type="GO" id="GO:0003774">
    <property type="term" value="F:cytoskeletal motor activity"/>
    <property type="evidence" value="ECO:0007669"/>
    <property type="project" value="InterPro"/>
</dbReference>
<dbReference type="PANTHER" id="PTHR30046">
    <property type="entry name" value="FLAGELLAR M-RING PROTEIN"/>
    <property type="match status" value="1"/>
</dbReference>
<feature type="domain" description="Flagellar M-ring N-terminal" evidence="12">
    <location>
        <begin position="59"/>
        <end position="234"/>
    </location>
</feature>
<keyword evidence="5 11" id="KW-0812">Transmembrane</keyword>
<protein>
    <recommendedName>
        <fullName evidence="9">Flagellar M-ring protein</fullName>
    </recommendedName>
</protein>
<dbReference type="Proteomes" id="UP000323671">
    <property type="component" value="Chromosome"/>
</dbReference>
<dbReference type="EMBL" id="CP022579">
    <property type="protein sequence ID" value="QEL64390.1"/>
    <property type="molecule type" value="Genomic_DNA"/>
</dbReference>
<evidence type="ECO:0000313" key="14">
    <source>
        <dbReference type="EMBL" id="QEL64390.1"/>
    </source>
</evidence>
<feature type="compositionally biased region" description="Polar residues" evidence="10">
    <location>
        <begin position="1"/>
        <end position="10"/>
    </location>
</feature>
<feature type="domain" description="Flagellar M-ring C-terminal" evidence="13">
    <location>
        <begin position="267"/>
        <end position="467"/>
    </location>
</feature>
<keyword evidence="14" id="KW-0282">Flagellum</keyword>
<evidence type="ECO:0000256" key="4">
    <source>
        <dbReference type="ARBA" id="ARBA00022475"/>
    </source>
</evidence>
<gene>
    <name evidence="14" type="primary">fliF</name>
    <name evidence="14" type="ORF">OTERR_09140</name>
</gene>